<sequence>MAEGAAVLDGTFGHEASGAAAQEPEPGLFELFLLAPLPLQPAPSASGTAPFAAVDPAAAQEPLGVGALAAAPSRLLRFALPRRVELSEANSDRPCTASFALTDARGDHAYGCAMTVVHEDE</sequence>
<accession>A0ABN9Y4K1</accession>
<evidence type="ECO:0000313" key="2">
    <source>
        <dbReference type="Proteomes" id="UP001189429"/>
    </source>
</evidence>
<organism evidence="1 2">
    <name type="scientific">Prorocentrum cordatum</name>
    <dbReference type="NCBI Taxonomy" id="2364126"/>
    <lineage>
        <taxon>Eukaryota</taxon>
        <taxon>Sar</taxon>
        <taxon>Alveolata</taxon>
        <taxon>Dinophyceae</taxon>
        <taxon>Prorocentrales</taxon>
        <taxon>Prorocentraceae</taxon>
        <taxon>Prorocentrum</taxon>
    </lineage>
</organism>
<feature type="non-terminal residue" evidence="1">
    <location>
        <position position="121"/>
    </location>
</feature>
<reference evidence="1" key="1">
    <citation type="submission" date="2023-10" db="EMBL/GenBank/DDBJ databases">
        <authorList>
            <person name="Chen Y."/>
            <person name="Shah S."/>
            <person name="Dougan E. K."/>
            <person name="Thang M."/>
            <person name="Chan C."/>
        </authorList>
    </citation>
    <scope>NUCLEOTIDE SEQUENCE [LARGE SCALE GENOMIC DNA]</scope>
</reference>
<comment type="caution">
    <text evidence="1">The sequence shown here is derived from an EMBL/GenBank/DDBJ whole genome shotgun (WGS) entry which is preliminary data.</text>
</comment>
<dbReference type="Proteomes" id="UP001189429">
    <property type="component" value="Unassembled WGS sequence"/>
</dbReference>
<evidence type="ECO:0000313" key="1">
    <source>
        <dbReference type="EMBL" id="CAK0907470.1"/>
    </source>
</evidence>
<gene>
    <name evidence="1" type="ORF">PCOR1329_LOCUS82472</name>
</gene>
<name>A0ABN9Y4K1_9DINO</name>
<proteinExistence type="predicted"/>
<protein>
    <submittedName>
        <fullName evidence="1">Uncharacterized protein</fullName>
    </submittedName>
</protein>
<keyword evidence="2" id="KW-1185">Reference proteome</keyword>
<dbReference type="EMBL" id="CAUYUJ010021861">
    <property type="protein sequence ID" value="CAK0907470.1"/>
    <property type="molecule type" value="Genomic_DNA"/>
</dbReference>